<evidence type="ECO:0000256" key="4">
    <source>
        <dbReference type="SAM" id="Phobius"/>
    </source>
</evidence>
<feature type="transmembrane region" description="Helical" evidence="4">
    <location>
        <begin position="7"/>
        <end position="28"/>
    </location>
</feature>
<evidence type="ECO:0000259" key="5">
    <source>
        <dbReference type="PROSITE" id="PS50850"/>
    </source>
</evidence>
<feature type="transmembrane region" description="Helical" evidence="4">
    <location>
        <begin position="352"/>
        <end position="372"/>
    </location>
</feature>
<dbReference type="GO" id="GO:0022857">
    <property type="term" value="F:transmembrane transporter activity"/>
    <property type="evidence" value="ECO:0007669"/>
    <property type="project" value="InterPro"/>
</dbReference>
<dbReference type="InterPro" id="IPR036259">
    <property type="entry name" value="MFS_trans_sf"/>
</dbReference>
<accession>A0A931G6L5</accession>
<dbReference type="Proteomes" id="UP000706172">
    <property type="component" value="Unassembled WGS sequence"/>
</dbReference>
<sequence>MDQVKNIGWRVTFAGLGINLALGILYTWSIFKESIKESIVAGDGRFDWSLAALNDPYAVCCLVFAFAMILAGRVQDKTGPKMTAVLGGVLTGSGLILIAFSTSWIVWILGFGVLTGAGLGFGYASATPPAIKWFPPAKTGMIAGIVVAGFGLASVYIAPLGTWLINRFGLSQSMLIFGVAFLVVVCVLAQFLINPPAGYVHPDARATATRPAAPAGIDFAPSEMMKTGTFYKLWLMFCVGSGAGLMIIGSVAGMAKSGMGNLAWIVVALMAVGNASGRIIAGIVSDRIGRANTLFIMLSFQAVIIFSLMFIAPGQVILLVMAATFIGFNYGTNLSLFPSVTKDFFGLKNFGVNYGLVFSAWGVGGFIFPRVSQMIVAYTGTPKMAYILAAALLMTGAVLALMTRAPETETQPPAMGIPVPVPGKN</sequence>
<feature type="transmembrane region" description="Helical" evidence="4">
    <location>
        <begin position="82"/>
        <end position="100"/>
    </location>
</feature>
<dbReference type="CDD" id="cd17353">
    <property type="entry name" value="MFS_OFA_like"/>
    <property type="match status" value="1"/>
</dbReference>
<comment type="caution">
    <text evidence="6">The sequence shown here is derived from an EMBL/GenBank/DDBJ whole genome shotgun (WGS) entry which is preliminary data.</text>
</comment>
<feature type="transmembrane region" description="Helical" evidence="4">
    <location>
        <begin position="293"/>
        <end position="311"/>
    </location>
</feature>
<evidence type="ECO:0000313" key="7">
    <source>
        <dbReference type="Proteomes" id="UP000706172"/>
    </source>
</evidence>
<dbReference type="Gene3D" id="1.20.1250.20">
    <property type="entry name" value="MFS general substrate transporter like domains"/>
    <property type="match status" value="2"/>
</dbReference>
<keyword evidence="3 4" id="KW-0472">Membrane</keyword>
<dbReference type="InterPro" id="IPR050327">
    <property type="entry name" value="Proton-linked_MCT"/>
</dbReference>
<evidence type="ECO:0000313" key="6">
    <source>
        <dbReference type="EMBL" id="MBG0778486.1"/>
    </source>
</evidence>
<keyword evidence="1 4" id="KW-0812">Transmembrane</keyword>
<evidence type="ECO:0000256" key="1">
    <source>
        <dbReference type="ARBA" id="ARBA00022692"/>
    </source>
</evidence>
<feature type="transmembrane region" description="Helical" evidence="4">
    <location>
        <begin position="317"/>
        <end position="340"/>
    </location>
</feature>
<dbReference type="PROSITE" id="PS50850">
    <property type="entry name" value="MFS"/>
    <property type="match status" value="1"/>
</dbReference>
<feature type="transmembrane region" description="Helical" evidence="4">
    <location>
        <begin position="48"/>
        <end position="70"/>
    </location>
</feature>
<feature type="transmembrane region" description="Helical" evidence="4">
    <location>
        <begin position="233"/>
        <end position="255"/>
    </location>
</feature>
<dbReference type="AlphaFoldDB" id="A0A931G6L5"/>
<gene>
    <name evidence="6" type="ORF">H0S81_00950</name>
</gene>
<keyword evidence="2 4" id="KW-1133">Transmembrane helix</keyword>
<evidence type="ECO:0000256" key="3">
    <source>
        <dbReference type="ARBA" id="ARBA00023136"/>
    </source>
</evidence>
<feature type="transmembrane region" description="Helical" evidence="4">
    <location>
        <begin position="384"/>
        <end position="402"/>
    </location>
</feature>
<feature type="transmembrane region" description="Helical" evidence="4">
    <location>
        <begin position="106"/>
        <end position="127"/>
    </location>
</feature>
<dbReference type="EMBL" id="JACCQK010000033">
    <property type="protein sequence ID" value="MBG0778486.1"/>
    <property type="molecule type" value="Genomic_DNA"/>
</dbReference>
<organism evidence="6 7">
    <name type="scientific">Desulfotignum balticum</name>
    <dbReference type="NCBI Taxonomy" id="115781"/>
    <lineage>
        <taxon>Bacteria</taxon>
        <taxon>Pseudomonadati</taxon>
        <taxon>Thermodesulfobacteriota</taxon>
        <taxon>Desulfobacteria</taxon>
        <taxon>Desulfobacterales</taxon>
        <taxon>Desulfobacteraceae</taxon>
        <taxon>Desulfotignum</taxon>
    </lineage>
</organism>
<dbReference type="InterPro" id="IPR020846">
    <property type="entry name" value="MFS_dom"/>
</dbReference>
<dbReference type="Pfam" id="PF07690">
    <property type="entry name" value="MFS_1"/>
    <property type="match status" value="1"/>
</dbReference>
<feature type="transmembrane region" description="Helical" evidence="4">
    <location>
        <begin position="139"/>
        <end position="158"/>
    </location>
</feature>
<name>A0A931G6L5_9BACT</name>
<feature type="transmembrane region" description="Helical" evidence="4">
    <location>
        <begin position="170"/>
        <end position="193"/>
    </location>
</feature>
<reference evidence="6" key="1">
    <citation type="submission" date="2020-07" db="EMBL/GenBank/DDBJ databases">
        <title>Severe corrosion of carbon steel in oil field produced water can be linked to methanogenic archaea containing a special type of NiFe hydrogenase.</title>
        <authorList>
            <person name="Lahme S."/>
            <person name="Mand J."/>
            <person name="Longwell J."/>
            <person name="Smith R."/>
            <person name="Enning D."/>
        </authorList>
    </citation>
    <scope>NUCLEOTIDE SEQUENCE</scope>
    <source>
        <strain evidence="6">MIC098Bin6</strain>
    </source>
</reference>
<dbReference type="InterPro" id="IPR011701">
    <property type="entry name" value="MFS"/>
</dbReference>
<feature type="domain" description="Major facilitator superfamily (MFS) profile" evidence="5">
    <location>
        <begin position="7"/>
        <end position="408"/>
    </location>
</feature>
<feature type="transmembrane region" description="Helical" evidence="4">
    <location>
        <begin position="261"/>
        <end position="281"/>
    </location>
</feature>
<dbReference type="SUPFAM" id="SSF103473">
    <property type="entry name" value="MFS general substrate transporter"/>
    <property type="match status" value="1"/>
</dbReference>
<evidence type="ECO:0000256" key="2">
    <source>
        <dbReference type="ARBA" id="ARBA00022989"/>
    </source>
</evidence>
<proteinExistence type="predicted"/>
<dbReference type="PANTHER" id="PTHR11360">
    <property type="entry name" value="MONOCARBOXYLATE TRANSPORTER"/>
    <property type="match status" value="1"/>
</dbReference>
<protein>
    <submittedName>
        <fullName evidence="6">OFA family MFS transporter</fullName>
    </submittedName>
</protein>
<dbReference type="PANTHER" id="PTHR11360:SF304">
    <property type="entry name" value="MFS DOMAIN-CONTAINING PROTEIN"/>
    <property type="match status" value="1"/>
</dbReference>